<dbReference type="GO" id="GO:0005874">
    <property type="term" value="C:microtubule"/>
    <property type="evidence" value="ECO:0007669"/>
    <property type="project" value="UniProtKB-KW"/>
</dbReference>
<evidence type="ECO:0000256" key="6">
    <source>
        <dbReference type="ARBA" id="ARBA00036378"/>
    </source>
</evidence>
<dbReference type="CDD" id="cd19509">
    <property type="entry name" value="RecA-like_VPS4-like"/>
    <property type="match status" value="1"/>
</dbReference>
<keyword evidence="2 8" id="KW-0547">Nucleotide-binding</keyword>
<dbReference type="STRING" id="1157962.A0A250WRD6"/>
<feature type="compositionally biased region" description="Low complexity" evidence="9">
    <location>
        <begin position="232"/>
        <end position="250"/>
    </location>
</feature>
<dbReference type="InterPro" id="IPR003959">
    <property type="entry name" value="ATPase_AAA_core"/>
</dbReference>
<dbReference type="EC" id="5.6.1.1" evidence="7"/>
<dbReference type="Proteomes" id="UP000232323">
    <property type="component" value="Unassembled WGS sequence"/>
</dbReference>
<dbReference type="InterPro" id="IPR003960">
    <property type="entry name" value="ATPase_AAA_CS"/>
</dbReference>
<evidence type="ECO:0000256" key="1">
    <source>
        <dbReference type="ARBA" id="ARBA00022701"/>
    </source>
</evidence>
<comment type="similarity">
    <text evidence="8">Belongs to the AAA ATPase family.</text>
</comment>
<feature type="domain" description="AAA+ ATPase" evidence="10">
    <location>
        <begin position="307"/>
        <end position="442"/>
    </location>
</feature>
<sequence>MAMKWLGLGSAETEPKQLPPREKLKALYDLAKEAVESAYTCDVEGKNEKALKLYQTGIQAIEEALKLPVQGSGLGPKADNISSWKHDLIEWEAHVKDRIRYLEAGSAASSSSAPPPFRPQRNLAVSSATYQPPYHSTSSPAATMTLQGAANVTNRGGFLGSWGAGSSLLGAAGAALTSKPKTGRSSGGGSAAAAHQGSGVAAASRSSSVTRGTGAPGYGAKAAEGGGVHPRPGSAHIAGAAPAPASTSTSGREDQRYRDMVLSEIMDKGPKVTWEDVAGLRTAKQALIEAVVLPTLRADLFKGLRAPVRGILLYGPPGNGKTLLGKALAHEASACFFAISASSLTSKWVGDGEKLVRALFQVASERAPSIIFIDEIDSILSSRSSGENDAMRRLKTEFLVQFDGVAGGDDRVMVVGATNRPAELDDAVRRRLAKRIYIPLPDDESRTAVLKHLLKGQVGLSSQDLEQVVRYTDGYSASDLTALCKEAAMGPIRELDTSQLSRIAANSIRSIGIRDFGKALRVIKPSCDREALAAFEEWTRQFGTQ</sequence>
<dbReference type="Gene3D" id="3.40.50.300">
    <property type="entry name" value="P-loop containing nucleotide triphosphate hydrolases"/>
    <property type="match status" value="1"/>
</dbReference>
<dbReference type="OrthoDB" id="10251136at2759"/>
<dbReference type="InterPro" id="IPR003593">
    <property type="entry name" value="AAA+_ATPase"/>
</dbReference>
<dbReference type="Pfam" id="PF00004">
    <property type="entry name" value="AAA"/>
    <property type="match status" value="1"/>
</dbReference>
<dbReference type="PANTHER" id="PTHR23074:SF86">
    <property type="entry name" value="SPASTIN"/>
    <property type="match status" value="1"/>
</dbReference>
<evidence type="ECO:0000256" key="4">
    <source>
        <dbReference type="ARBA" id="ARBA00023136"/>
    </source>
</evidence>
<dbReference type="InterPro" id="IPR027417">
    <property type="entry name" value="P-loop_NTPase"/>
</dbReference>
<gene>
    <name evidence="11" type="ORF">CEUSTIGMA_g857.t1</name>
</gene>
<dbReference type="SMART" id="SM00382">
    <property type="entry name" value="AAA"/>
    <property type="match status" value="1"/>
</dbReference>
<dbReference type="SUPFAM" id="SSF52540">
    <property type="entry name" value="P-loop containing nucleoside triphosphate hydrolases"/>
    <property type="match status" value="1"/>
</dbReference>
<keyword evidence="4" id="KW-0472">Membrane</keyword>
<evidence type="ECO:0000313" key="11">
    <source>
        <dbReference type="EMBL" id="GAX73405.1"/>
    </source>
</evidence>
<dbReference type="Pfam" id="PF17862">
    <property type="entry name" value="AAA_lid_3"/>
    <property type="match status" value="1"/>
</dbReference>
<dbReference type="InterPro" id="IPR015415">
    <property type="entry name" value="Spast_Vps4_C"/>
</dbReference>
<dbReference type="EMBL" id="BEGY01000003">
    <property type="protein sequence ID" value="GAX73405.1"/>
    <property type="molecule type" value="Genomic_DNA"/>
</dbReference>
<dbReference type="PROSITE" id="PS00674">
    <property type="entry name" value="AAA"/>
    <property type="match status" value="1"/>
</dbReference>
<evidence type="ECO:0000256" key="8">
    <source>
        <dbReference type="RuleBase" id="RU003651"/>
    </source>
</evidence>
<dbReference type="Gene3D" id="1.20.58.80">
    <property type="entry name" value="Phosphotransferase system, lactose/cellobiose-type IIA subunit"/>
    <property type="match status" value="1"/>
</dbReference>
<dbReference type="Pfam" id="PF09336">
    <property type="entry name" value="Vps4_C"/>
    <property type="match status" value="1"/>
</dbReference>
<dbReference type="GO" id="GO:0005524">
    <property type="term" value="F:ATP binding"/>
    <property type="evidence" value="ECO:0007669"/>
    <property type="project" value="UniProtKB-KW"/>
</dbReference>
<dbReference type="FunFam" id="3.40.50.300:FF:000093">
    <property type="entry name" value="Fidgetin-like 1"/>
    <property type="match status" value="1"/>
</dbReference>
<dbReference type="Gene3D" id="1.10.8.60">
    <property type="match status" value="1"/>
</dbReference>
<accession>A0A250WRD6</accession>
<dbReference type="InterPro" id="IPR050304">
    <property type="entry name" value="MT-severing_AAA_ATPase"/>
</dbReference>
<evidence type="ECO:0000256" key="2">
    <source>
        <dbReference type="ARBA" id="ARBA00022741"/>
    </source>
</evidence>
<dbReference type="InterPro" id="IPR041569">
    <property type="entry name" value="AAA_lid_3"/>
</dbReference>
<evidence type="ECO:0000256" key="9">
    <source>
        <dbReference type="SAM" id="MobiDB-lite"/>
    </source>
</evidence>
<comment type="catalytic activity">
    <reaction evidence="6">
        <text>n ATP + n H2O + a microtubule = n ADP + n phosphate + (n+1) alpha/beta tubulin heterodimers.</text>
        <dbReference type="EC" id="5.6.1.1"/>
    </reaction>
</comment>
<keyword evidence="12" id="KW-1185">Reference proteome</keyword>
<dbReference type="AlphaFoldDB" id="A0A250WRD6"/>
<dbReference type="FunFam" id="1.10.8.60:FF:000022">
    <property type="entry name" value="Fidgetin like 1"/>
    <property type="match status" value="1"/>
</dbReference>
<comment type="caution">
    <text evidence="11">The sequence shown here is derived from an EMBL/GenBank/DDBJ whole genome shotgun (WGS) entry which is preliminary data.</text>
</comment>
<evidence type="ECO:0000256" key="3">
    <source>
        <dbReference type="ARBA" id="ARBA00022840"/>
    </source>
</evidence>
<evidence type="ECO:0000256" key="5">
    <source>
        <dbReference type="ARBA" id="ARBA00023235"/>
    </source>
</evidence>
<protein>
    <recommendedName>
        <fullName evidence="7">microtubule-severing ATPase</fullName>
        <ecNumber evidence="7">5.6.1.1</ecNumber>
    </recommendedName>
</protein>
<name>A0A250WRD6_9CHLO</name>
<dbReference type="PANTHER" id="PTHR23074">
    <property type="entry name" value="AAA DOMAIN-CONTAINING"/>
    <property type="match status" value="1"/>
</dbReference>
<keyword evidence="1" id="KW-0493">Microtubule</keyword>
<evidence type="ECO:0000256" key="7">
    <source>
        <dbReference type="ARBA" id="ARBA00038871"/>
    </source>
</evidence>
<feature type="region of interest" description="Disordered" evidence="9">
    <location>
        <begin position="177"/>
        <end position="255"/>
    </location>
</feature>
<keyword evidence="5" id="KW-0413">Isomerase</keyword>
<reference evidence="11 12" key="1">
    <citation type="submission" date="2017-08" db="EMBL/GenBank/DDBJ databases">
        <title>Acidophilic green algal genome provides insights into adaptation to an acidic environment.</title>
        <authorList>
            <person name="Hirooka S."/>
            <person name="Hirose Y."/>
            <person name="Kanesaki Y."/>
            <person name="Higuchi S."/>
            <person name="Fujiwara T."/>
            <person name="Onuma R."/>
            <person name="Era A."/>
            <person name="Ohbayashi R."/>
            <person name="Uzuka A."/>
            <person name="Nozaki H."/>
            <person name="Yoshikawa H."/>
            <person name="Miyagishima S.Y."/>
        </authorList>
    </citation>
    <scope>NUCLEOTIDE SEQUENCE [LARGE SCALE GENOMIC DNA]</scope>
    <source>
        <strain evidence="11 12">NIES-2499</strain>
    </source>
</reference>
<keyword evidence="3 8" id="KW-0067">ATP-binding</keyword>
<evidence type="ECO:0000259" key="10">
    <source>
        <dbReference type="SMART" id="SM00382"/>
    </source>
</evidence>
<evidence type="ECO:0000313" key="12">
    <source>
        <dbReference type="Proteomes" id="UP000232323"/>
    </source>
</evidence>
<feature type="compositionally biased region" description="Low complexity" evidence="9">
    <location>
        <begin position="191"/>
        <end position="213"/>
    </location>
</feature>
<dbReference type="GO" id="GO:0016887">
    <property type="term" value="F:ATP hydrolysis activity"/>
    <property type="evidence" value="ECO:0007669"/>
    <property type="project" value="InterPro"/>
</dbReference>
<organism evidence="11 12">
    <name type="scientific">Chlamydomonas eustigma</name>
    <dbReference type="NCBI Taxonomy" id="1157962"/>
    <lineage>
        <taxon>Eukaryota</taxon>
        <taxon>Viridiplantae</taxon>
        <taxon>Chlorophyta</taxon>
        <taxon>core chlorophytes</taxon>
        <taxon>Chlorophyceae</taxon>
        <taxon>CS clade</taxon>
        <taxon>Chlamydomonadales</taxon>
        <taxon>Chlamydomonadaceae</taxon>
        <taxon>Chlamydomonas</taxon>
    </lineage>
</organism>
<dbReference type="GO" id="GO:0008568">
    <property type="term" value="F:microtubule severing ATPase activity"/>
    <property type="evidence" value="ECO:0007669"/>
    <property type="project" value="UniProtKB-EC"/>
</dbReference>
<proteinExistence type="inferred from homology"/>